<comment type="caution">
    <text evidence="2">The sequence shown here is derived from an EMBL/GenBank/DDBJ whole genome shotgun (WGS) entry which is preliminary data.</text>
</comment>
<reference evidence="2" key="1">
    <citation type="submission" date="2020-06" db="EMBL/GenBank/DDBJ databases">
        <title>Draft genome of Bugula neritina, a colonial animal packing powerful symbionts and potential medicines.</title>
        <authorList>
            <person name="Rayko M."/>
        </authorList>
    </citation>
    <scope>NUCLEOTIDE SEQUENCE [LARGE SCALE GENOMIC DNA]</scope>
    <source>
        <strain evidence="2">Kwan_BN1</strain>
    </source>
</reference>
<dbReference type="Gene3D" id="3.40.50.1100">
    <property type="match status" value="1"/>
</dbReference>
<dbReference type="InterPro" id="IPR036052">
    <property type="entry name" value="TrpB-like_PALP_sf"/>
</dbReference>
<name>A0A7J7JF99_BUGNE</name>
<evidence type="ECO:0000313" key="2">
    <source>
        <dbReference type="EMBL" id="KAF6024271.1"/>
    </source>
</evidence>
<dbReference type="SUPFAM" id="SSF53686">
    <property type="entry name" value="Tryptophan synthase beta subunit-like PLP-dependent enzymes"/>
    <property type="match status" value="1"/>
</dbReference>
<evidence type="ECO:0000256" key="1">
    <source>
        <dbReference type="SAM" id="MobiDB-lite"/>
    </source>
</evidence>
<organism evidence="2 3">
    <name type="scientific">Bugula neritina</name>
    <name type="common">Brown bryozoan</name>
    <name type="synonym">Sertularia neritina</name>
    <dbReference type="NCBI Taxonomy" id="10212"/>
    <lineage>
        <taxon>Eukaryota</taxon>
        <taxon>Metazoa</taxon>
        <taxon>Spiralia</taxon>
        <taxon>Lophotrochozoa</taxon>
        <taxon>Bryozoa</taxon>
        <taxon>Gymnolaemata</taxon>
        <taxon>Cheilostomatida</taxon>
        <taxon>Flustrina</taxon>
        <taxon>Buguloidea</taxon>
        <taxon>Bugulidae</taxon>
        <taxon>Bugula</taxon>
    </lineage>
</organism>
<dbReference type="AlphaFoldDB" id="A0A7J7JF99"/>
<keyword evidence="3" id="KW-1185">Reference proteome</keyword>
<sequence length="138" mass="15101">MGDVEDCAKSSGDSPTSSDTEMREVKENGTNLPHCLAPPGKGVIATASSLSLANLDIAEMLNDSDPRNQFDEMCDPENPKVGTFQQVSAAAYKIKSGVLRTPCTRSGLSRMYGMDIWFKKEFDQFTGSFKERGPAMFY</sequence>
<dbReference type="OrthoDB" id="4418812at2759"/>
<dbReference type="EMBL" id="VXIV02002596">
    <property type="protein sequence ID" value="KAF6024271.1"/>
    <property type="molecule type" value="Genomic_DNA"/>
</dbReference>
<accession>A0A7J7JF99</accession>
<proteinExistence type="predicted"/>
<protein>
    <submittedName>
        <fullName evidence="2">Uncharacterized protein</fullName>
    </submittedName>
</protein>
<gene>
    <name evidence="2" type="ORF">EB796_017412</name>
</gene>
<feature type="region of interest" description="Disordered" evidence="1">
    <location>
        <begin position="1"/>
        <end position="34"/>
    </location>
</feature>
<evidence type="ECO:0000313" key="3">
    <source>
        <dbReference type="Proteomes" id="UP000593567"/>
    </source>
</evidence>
<dbReference type="Proteomes" id="UP000593567">
    <property type="component" value="Unassembled WGS sequence"/>
</dbReference>